<dbReference type="InterPro" id="IPR036412">
    <property type="entry name" value="HAD-like_sf"/>
</dbReference>
<dbReference type="SFLD" id="SFLDS00003">
    <property type="entry name" value="Haloacid_Dehalogenase"/>
    <property type="match status" value="1"/>
</dbReference>
<dbReference type="InterPro" id="IPR006439">
    <property type="entry name" value="HAD-SF_hydro_IA"/>
</dbReference>
<dbReference type="OrthoDB" id="9809962at2"/>
<name>A0A074LRC6_9BACL</name>
<dbReference type="Pfam" id="PF00702">
    <property type="entry name" value="Hydrolase"/>
    <property type="match status" value="1"/>
</dbReference>
<dbReference type="Gene3D" id="3.40.50.1000">
    <property type="entry name" value="HAD superfamily/HAD-like"/>
    <property type="match status" value="1"/>
</dbReference>
<evidence type="ECO:0000256" key="1">
    <source>
        <dbReference type="ARBA" id="ARBA00022801"/>
    </source>
</evidence>
<dbReference type="NCBIfam" id="TIGR01549">
    <property type="entry name" value="HAD-SF-IA-v1"/>
    <property type="match status" value="1"/>
</dbReference>
<dbReference type="STRING" id="1157490.EL26_12150"/>
<evidence type="ECO:0000313" key="2">
    <source>
        <dbReference type="EMBL" id="KEO83035.1"/>
    </source>
</evidence>
<organism evidence="2 3">
    <name type="scientific">Tumebacillus flagellatus</name>
    <dbReference type="NCBI Taxonomy" id="1157490"/>
    <lineage>
        <taxon>Bacteria</taxon>
        <taxon>Bacillati</taxon>
        <taxon>Bacillota</taxon>
        <taxon>Bacilli</taxon>
        <taxon>Bacillales</taxon>
        <taxon>Alicyclobacillaceae</taxon>
        <taxon>Tumebacillus</taxon>
    </lineage>
</organism>
<gene>
    <name evidence="2" type="ORF">EL26_12150</name>
</gene>
<dbReference type="EMBL" id="JMIR01000015">
    <property type="protein sequence ID" value="KEO83035.1"/>
    <property type="molecule type" value="Genomic_DNA"/>
</dbReference>
<evidence type="ECO:0000313" key="3">
    <source>
        <dbReference type="Proteomes" id="UP000027931"/>
    </source>
</evidence>
<comment type="caution">
    <text evidence="2">The sequence shown here is derived from an EMBL/GenBank/DDBJ whole genome shotgun (WGS) entry which is preliminary data.</text>
</comment>
<dbReference type="SUPFAM" id="SSF56784">
    <property type="entry name" value="HAD-like"/>
    <property type="match status" value="1"/>
</dbReference>
<dbReference type="GO" id="GO:0016787">
    <property type="term" value="F:hydrolase activity"/>
    <property type="evidence" value="ECO:0007669"/>
    <property type="project" value="UniProtKB-KW"/>
</dbReference>
<dbReference type="eggNOG" id="COG0546">
    <property type="taxonomic scope" value="Bacteria"/>
</dbReference>
<dbReference type="Proteomes" id="UP000027931">
    <property type="component" value="Unassembled WGS sequence"/>
</dbReference>
<accession>A0A074LRC6</accession>
<dbReference type="PRINTS" id="PR00413">
    <property type="entry name" value="HADHALOGNASE"/>
</dbReference>
<sequence length="241" mass="27353">MQTLNTLLFDLDGTLLPMDNDHFTRGYFKKLVPHVAHLLPPETFLAQLMKSTEHMVRNNDPELTNEQAFKQHFVAAVGGLEEDFWPVVEDFYAGEFGELIELSQPNALAREICEAAVAKGYRVVLATNPLFPRAATEHRMRWANVQDIPFEFVTTYENSHFCKPNPNYYAEIVQKLGVSPENCMMIGNDAFEDLIAGTLGMQTYLVTDCLKEGEKQLPFTHKGTLADLLMFVRDELPHVKS</sequence>
<dbReference type="SFLD" id="SFLDG01129">
    <property type="entry name" value="C1.5:_HAD__Beta-PGM__Phosphata"/>
    <property type="match status" value="1"/>
</dbReference>
<dbReference type="PANTHER" id="PTHR43316:SF3">
    <property type="entry name" value="HALOACID DEHALOGENASE, TYPE II (AFU_ORTHOLOGUE AFUA_2G07750)-RELATED"/>
    <property type="match status" value="1"/>
</dbReference>
<dbReference type="InterPro" id="IPR023214">
    <property type="entry name" value="HAD_sf"/>
</dbReference>
<reference evidence="2 3" key="1">
    <citation type="journal article" date="2013" name="Int. J. Syst. Evol. Microbiol.">
        <title>Tumebacillus flagellatus sp. nov., an alpha-amylase/pullulanase-producing bacterium isolated from cassava wastewater.</title>
        <authorList>
            <person name="Wang Q."/>
            <person name="Xie N."/>
            <person name="Qin Y."/>
            <person name="Shen N."/>
            <person name="Zhu J."/>
            <person name="Mi H."/>
            <person name="Huang R."/>
        </authorList>
    </citation>
    <scope>NUCLEOTIDE SEQUENCE [LARGE SCALE GENOMIC DNA]</scope>
    <source>
        <strain evidence="2 3">GST4</strain>
    </source>
</reference>
<keyword evidence="3" id="KW-1185">Reference proteome</keyword>
<proteinExistence type="predicted"/>
<dbReference type="RefSeq" id="WP_038088569.1">
    <property type="nucleotide sequence ID" value="NZ_JMIR01000015.1"/>
</dbReference>
<dbReference type="InterPro" id="IPR051540">
    <property type="entry name" value="S-2-haloacid_dehalogenase"/>
</dbReference>
<dbReference type="AlphaFoldDB" id="A0A074LRC6"/>
<keyword evidence="1 2" id="KW-0378">Hydrolase</keyword>
<dbReference type="PANTHER" id="PTHR43316">
    <property type="entry name" value="HYDROLASE, HALOACID DELAHOGENASE-RELATED"/>
    <property type="match status" value="1"/>
</dbReference>
<protein>
    <submittedName>
        <fullName evidence="2">Hydrolase</fullName>
    </submittedName>
</protein>